<dbReference type="RefSeq" id="WP_344080834.1">
    <property type="nucleotide sequence ID" value="NZ_BAAALS010000011.1"/>
</dbReference>
<dbReference type="Proteomes" id="UP001500655">
    <property type="component" value="Unassembled WGS sequence"/>
</dbReference>
<reference evidence="2 3" key="1">
    <citation type="journal article" date="2019" name="Int. J. Syst. Evol. Microbiol.">
        <title>The Global Catalogue of Microorganisms (GCM) 10K type strain sequencing project: providing services to taxonomists for standard genome sequencing and annotation.</title>
        <authorList>
            <consortium name="The Broad Institute Genomics Platform"/>
            <consortium name="The Broad Institute Genome Sequencing Center for Infectious Disease"/>
            <person name="Wu L."/>
            <person name="Ma J."/>
        </authorList>
    </citation>
    <scope>NUCLEOTIDE SEQUENCE [LARGE SCALE GENOMIC DNA]</scope>
    <source>
        <strain evidence="2 3">JCM 13249</strain>
    </source>
</reference>
<proteinExistence type="predicted"/>
<name>A0ABN2KE18_9ACTN</name>
<feature type="compositionally biased region" description="Gly residues" evidence="1">
    <location>
        <begin position="192"/>
        <end position="202"/>
    </location>
</feature>
<evidence type="ECO:0008006" key="4">
    <source>
        <dbReference type="Google" id="ProtNLM"/>
    </source>
</evidence>
<evidence type="ECO:0000256" key="1">
    <source>
        <dbReference type="SAM" id="MobiDB-lite"/>
    </source>
</evidence>
<dbReference type="EMBL" id="BAAALS010000011">
    <property type="protein sequence ID" value="GAA1753941.1"/>
    <property type="molecule type" value="Genomic_DNA"/>
</dbReference>
<feature type="compositionally biased region" description="Gly residues" evidence="1">
    <location>
        <begin position="270"/>
        <end position="279"/>
    </location>
</feature>
<keyword evidence="3" id="KW-1185">Reference proteome</keyword>
<sequence>MSGQSTGADAKSRLTELWARLAQETPEAGAAQVRAWLAIDGMCRQHADVLETMATRLADTWTPTKGSAAEAFQAFVGRLVGSMRLTAQAAYRNGLNVDAFHQDLMETRTGVARLMAEFERRENSERTSGSGGLAGSAAAMSTGGWRRRLADDAVALMAATDANADLVTRIAQVPQRYVVGHDRFAGTPGDPLSGGGGSGSGGSNTTQVGRDGAASSWADAPHGSSTSDQGVPVLTGGAVPGPSSGSAGGGGWHASGGSDSPDRPTVPGGSSVGNPGGRMVGRLPAAPGNPGGEAGSSGRAGGMRSGASPNAGVGSHGGGPAGLMGAPMMPMTGGMPITTRDGTRIGRPGGVIGGQRGERPYDPDDPWAVSAKGVAPIIGVEQMDTTEESDEVLPPGVVKVRGWPR</sequence>
<accession>A0ABN2KE18</accession>
<organism evidence="2 3">
    <name type="scientific">Luedemannella helvata</name>
    <dbReference type="NCBI Taxonomy" id="349315"/>
    <lineage>
        <taxon>Bacteria</taxon>
        <taxon>Bacillati</taxon>
        <taxon>Actinomycetota</taxon>
        <taxon>Actinomycetes</taxon>
        <taxon>Micromonosporales</taxon>
        <taxon>Micromonosporaceae</taxon>
        <taxon>Luedemannella</taxon>
    </lineage>
</organism>
<comment type="caution">
    <text evidence="2">The sequence shown here is derived from an EMBL/GenBank/DDBJ whole genome shotgun (WGS) entry which is preliminary data.</text>
</comment>
<feature type="compositionally biased region" description="Gly residues" evidence="1">
    <location>
        <begin position="289"/>
        <end position="304"/>
    </location>
</feature>
<evidence type="ECO:0000313" key="3">
    <source>
        <dbReference type="Proteomes" id="UP001500655"/>
    </source>
</evidence>
<protein>
    <recommendedName>
        <fullName evidence="4">PPE family domain-containing protein</fullName>
    </recommendedName>
</protein>
<gene>
    <name evidence="2" type="ORF">GCM10009681_26280</name>
</gene>
<evidence type="ECO:0000313" key="2">
    <source>
        <dbReference type="EMBL" id="GAA1753941.1"/>
    </source>
</evidence>
<feature type="compositionally biased region" description="Low complexity" evidence="1">
    <location>
        <begin position="236"/>
        <end position="245"/>
    </location>
</feature>
<feature type="compositionally biased region" description="Low complexity" evidence="1">
    <location>
        <begin position="323"/>
        <end position="336"/>
    </location>
</feature>
<feature type="region of interest" description="Disordered" evidence="1">
    <location>
        <begin position="181"/>
        <end position="368"/>
    </location>
</feature>